<evidence type="ECO:0000259" key="11">
    <source>
        <dbReference type="SMART" id="SM00836"/>
    </source>
</evidence>
<evidence type="ECO:0000256" key="4">
    <source>
        <dbReference type="ARBA" id="ARBA00022741"/>
    </source>
</evidence>
<keyword evidence="4" id="KW-0547">Nucleotide-binding</keyword>
<keyword evidence="13" id="KW-1185">Reference proteome</keyword>
<dbReference type="InterPro" id="IPR009080">
    <property type="entry name" value="tRNAsynth_Ia_anticodon-bd"/>
</dbReference>
<dbReference type="InterPro" id="IPR001278">
    <property type="entry name" value="Arg-tRNA-ligase"/>
</dbReference>
<evidence type="ECO:0000256" key="9">
    <source>
        <dbReference type="ARBA" id="ARBA00049339"/>
    </source>
</evidence>
<comment type="function">
    <text evidence="10">Catalyzes the attachment of arginine to tRNA(Arg) in a two-step reaction: arginine is first activated by ATP to form Arg-AMP and then transferred to the acceptor end of tRNA(Arg).</text>
</comment>
<dbReference type="GO" id="GO:0005524">
    <property type="term" value="F:ATP binding"/>
    <property type="evidence" value="ECO:0007669"/>
    <property type="project" value="UniProtKB-KW"/>
</dbReference>
<comment type="catalytic activity">
    <reaction evidence="9">
        <text>tRNA(Arg) + L-arginine + ATP = L-arginyl-tRNA(Arg) + AMP + diphosphate</text>
        <dbReference type="Rhea" id="RHEA:20301"/>
        <dbReference type="Rhea" id="RHEA-COMP:9658"/>
        <dbReference type="Rhea" id="RHEA-COMP:9673"/>
        <dbReference type="ChEBI" id="CHEBI:30616"/>
        <dbReference type="ChEBI" id="CHEBI:32682"/>
        <dbReference type="ChEBI" id="CHEBI:33019"/>
        <dbReference type="ChEBI" id="CHEBI:78442"/>
        <dbReference type="ChEBI" id="CHEBI:78513"/>
        <dbReference type="ChEBI" id="CHEBI:456215"/>
        <dbReference type="EC" id="6.1.1.19"/>
    </reaction>
</comment>
<comment type="similarity">
    <text evidence="1">Belongs to the class-I aminoacyl-tRNA synthetase family.</text>
</comment>
<evidence type="ECO:0000313" key="12">
    <source>
        <dbReference type="EMBL" id="VDK29090.1"/>
    </source>
</evidence>
<keyword evidence="3" id="KW-0436">Ligase</keyword>
<dbReference type="Gene3D" id="1.10.730.10">
    <property type="entry name" value="Isoleucyl-tRNA Synthetase, Domain 1"/>
    <property type="match status" value="1"/>
</dbReference>
<accession>A0A183CWV5</accession>
<evidence type="ECO:0000256" key="10">
    <source>
        <dbReference type="ARBA" id="ARBA00049595"/>
    </source>
</evidence>
<dbReference type="OrthoDB" id="68056at2759"/>
<dbReference type="PANTHER" id="PTHR11956">
    <property type="entry name" value="ARGINYL-TRNA SYNTHETASE"/>
    <property type="match status" value="1"/>
</dbReference>
<reference evidence="12 13" key="2">
    <citation type="submission" date="2018-11" db="EMBL/GenBank/DDBJ databases">
        <authorList>
            <consortium name="Pathogen Informatics"/>
        </authorList>
    </citation>
    <scope>NUCLEOTIDE SEQUENCE [LARGE SCALE GENOMIC DNA]</scope>
</reference>
<dbReference type="WBParaSite" id="GPUH_0000094601-mRNA-1">
    <property type="protein sequence ID" value="GPUH_0000094601-mRNA-1"/>
    <property type="gene ID" value="GPUH_0000094601"/>
</dbReference>
<dbReference type="InterPro" id="IPR008909">
    <property type="entry name" value="DALR_anticod-bd"/>
</dbReference>
<sequence length="117" mass="13236">MKHSRLTSIEERNRALMDNFKEGFDGEFEMNEASAQLLKQLEAFPDALYDSYDEMEPCRLTVYLLHLANLVGSASAVLRVLGEPLKIALPRLLLLSTSRKILNSGMRLLGIEPLQKM</sequence>
<dbReference type="GO" id="GO:0005739">
    <property type="term" value="C:mitochondrion"/>
    <property type="evidence" value="ECO:0007669"/>
    <property type="project" value="TreeGrafter"/>
</dbReference>
<dbReference type="Pfam" id="PF05746">
    <property type="entry name" value="DALR_1"/>
    <property type="match status" value="1"/>
</dbReference>
<protein>
    <recommendedName>
        <fullName evidence="8">Probable arginine--tRNA ligase, mitochondrial</fullName>
        <ecNumber evidence="2">6.1.1.19</ecNumber>
    </recommendedName>
</protein>
<reference evidence="14" key="1">
    <citation type="submission" date="2016-06" db="UniProtKB">
        <authorList>
            <consortium name="WormBaseParasite"/>
        </authorList>
    </citation>
    <scope>IDENTIFICATION</scope>
</reference>
<evidence type="ECO:0000256" key="1">
    <source>
        <dbReference type="ARBA" id="ARBA00005594"/>
    </source>
</evidence>
<dbReference type="PANTHER" id="PTHR11956:SF11">
    <property type="entry name" value="ARGININE--TRNA LIGASE, MITOCHONDRIAL-RELATED"/>
    <property type="match status" value="1"/>
</dbReference>
<keyword evidence="6" id="KW-0648">Protein biosynthesis</keyword>
<evidence type="ECO:0000256" key="8">
    <source>
        <dbReference type="ARBA" id="ARBA00039495"/>
    </source>
</evidence>
<feature type="domain" description="DALR anticodon binding" evidence="11">
    <location>
        <begin position="3"/>
        <end position="117"/>
    </location>
</feature>
<evidence type="ECO:0000256" key="2">
    <source>
        <dbReference type="ARBA" id="ARBA00012837"/>
    </source>
</evidence>
<name>A0A183CWV5_9BILA</name>
<dbReference type="FunFam" id="1.10.730.10:FF:000006">
    <property type="entry name" value="Arginyl-tRNA synthetase 2, mitochondrial"/>
    <property type="match status" value="1"/>
</dbReference>
<dbReference type="EMBL" id="UYRT01001012">
    <property type="protein sequence ID" value="VDK29090.1"/>
    <property type="molecule type" value="Genomic_DNA"/>
</dbReference>
<evidence type="ECO:0000256" key="3">
    <source>
        <dbReference type="ARBA" id="ARBA00022598"/>
    </source>
</evidence>
<evidence type="ECO:0000256" key="6">
    <source>
        <dbReference type="ARBA" id="ARBA00022917"/>
    </source>
</evidence>
<dbReference type="SUPFAM" id="SSF47323">
    <property type="entry name" value="Anticodon-binding domain of a subclass of class I aminoacyl-tRNA synthetases"/>
    <property type="match status" value="1"/>
</dbReference>
<keyword evidence="5" id="KW-0067">ATP-binding</keyword>
<dbReference type="AlphaFoldDB" id="A0A183CWV5"/>
<evidence type="ECO:0000313" key="14">
    <source>
        <dbReference type="WBParaSite" id="GPUH_0000094601-mRNA-1"/>
    </source>
</evidence>
<dbReference type="EC" id="6.1.1.19" evidence="2"/>
<organism evidence="14">
    <name type="scientific">Gongylonema pulchrum</name>
    <dbReference type="NCBI Taxonomy" id="637853"/>
    <lineage>
        <taxon>Eukaryota</taxon>
        <taxon>Metazoa</taxon>
        <taxon>Ecdysozoa</taxon>
        <taxon>Nematoda</taxon>
        <taxon>Chromadorea</taxon>
        <taxon>Rhabditida</taxon>
        <taxon>Spirurina</taxon>
        <taxon>Spiruromorpha</taxon>
        <taxon>Spiruroidea</taxon>
        <taxon>Gongylonematidae</taxon>
        <taxon>Gongylonema</taxon>
    </lineage>
</organism>
<dbReference type="SMART" id="SM00836">
    <property type="entry name" value="DALR_1"/>
    <property type="match status" value="1"/>
</dbReference>
<evidence type="ECO:0000256" key="5">
    <source>
        <dbReference type="ARBA" id="ARBA00022840"/>
    </source>
</evidence>
<dbReference type="Proteomes" id="UP000271098">
    <property type="component" value="Unassembled WGS sequence"/>
</dbReference>
<dbReference type="GO" id="GO:0004814">
    <property type="term" value="F:arginine-tRNA ligase activity"/>
    <property type="evidence" value="ECO:0007669"/>
    <property type="project" value="UniProtKB-EC"/>
</dbReference>
<evidence type="ECO:0000313" key="13">
    <source>
        <dbReference type="Proteomes" id="UP000271098"/>
    </source>
</evidence>
<proteinExistence type="inferred from homology"/>
<gene>
    <name evidence="12" type="ORF">GPUH_LOCUS947</name>
</gene>
<dbReference type="GO" id="GO:0032543">
    <property type="term" value="P:mitochondrial translation"/>
    <property type="evidence" value="ECO:0007669"/>
    <property type="project" value="TreeGrafter"/>
</dbReference>
<keyword evidence="7" id="KW-0030">Aminoacyl-tRNA synthetase</keyword>
<evidence type="ECO:0000256" key="7">
    <source>
        <dbReference type="ARBA" id="ARBA00023146"/>
    </source>
</evidence>
<dbReference type="GO" id="GO:0006420">
    <property type="term" value="P:arginyl-tRNA aminoacylation"/>
    <property type="evidence" value="ECO:0007669"/>
    <property type="project" value="InterPro"/>
</dbReference>